<reference evidence="2 3" key="1">
    <citation type="submission" date="2019-10" db="EMBL/GenBank/DDBJ databases">
        <title>Gracilibacillus salitolerans sp. nov., a moderate halophile isolated from a saline soil in northwest China.</title>
        <authorList>
            <person name="Gan L."/>
        </authorList>
    </citation>
    <scope>NUCLEOTIDE SEQUENCE [LARGE SCALE GENOMIC DNA]</scope>
    <source>
        <strain evidence="2 3">TP2-8</strain>
    </source>
</reference>
<keyword evidence="3" id="KW-1185">Reference proteome</keyword>
<protein>
    <submittedName>
        <fullName evidence="2">DoxX family membrane protein</fullName>
    </submittedName>
</protein>
<feature type="transmembrane region" description="Helical" evidence="1">
    <location>
        <begin position="7"/>
        <end position="26"/>
    </location>
</feature>
<keyword evidence="1" id="KW-1133">Transmembrane helix</keyword>
<keyword evidence="1" id="KW-0812">Transmembrane</keyword>
<comment type="caution">
    <text evidence="2">The sequence shown here is derived from an EMBL/GenBank/DDBJ whole genome shotgun (WGS) entry which is preliminary data.</text>
</comment>
<feature type="transmembrane region" description="Helical" evidence="1">
    <location>
        <begin position="94"/>
        <end position="111"/>
    </location>
</feature>
<dbReference type="Proteomes" id="UP000435187">
    <property type="component" value="Unassembled WGS sequence"/>
</dbReference>
<proteinExistence type="predicted"/>
<evidence type="ECO:0000256" key="1">
    <source>
        <dbReference type="SAM" id="Phobius"/>
    </source>
</evidence>
<dbReference type="AlphaFoldDB" id="A0A6N7QYK5"/>
<organism evidence="2 3">
    <name type="scientific">Gracilibacillus thailandensis</name>
    <dbReference type="NCBI Taxonomy" id="563735"/>
    <lineage>
        <taxon>Bacteria</taxon>
        <taxon>Bacillati</taxon>
        <taxon>Bacillota</taxon>
        <taxon>Bacilli</taxon>
        <taxon>Bacillales</taxon>
        <taxon>Bacillaceae</taxon>
        <taxon>Gracilibacillus</taxon>
    </lineage>
</organism>
<dbReference type="EMBL" id="WJEE01000007">
    <property type="protein sequence ID" value="MRI65760.1"/>
    <property type="molecule type" value="Genomic_DNA"/>
</dbReference>
<feature type="transmembrane region" description="Helical" evidence="1">
    <location>
        <begin position="70"/>
        <end position="88"/>
    </location>
</feature>
<gene>
    <name evidence="2" type="ORF">GH885_05290</name>
</gene>
<evidence type="ECO:0000313" key="3">
    <source>
        <dbReference type="Proteomes" id="UP000435187"/>
    </source>
</evidence>
<evidence type="ECO:0000313" key="2">
    <source>
        <dbReference type="EMBL" id="MRI65760.1"/>
    </source>
</evidence>
<name>A0A6N7QYK5_9BACI</name>
<keyword evidence="1" id="KW-0472">Membrane</keyword>
<feature type="transmembrane region" description="Helical" evidence="1">
    <location>
        <begin position="46"/>
        <end position="63"/>
    </location>
</feature>
<accession>A0A6N7QYK5</accession>
<sequence>MAYHAARLVLGIIFLIAGLNGFLVVFDIEPLIPTSPKAMALFQFNYLLVVEKSLEVICGLLLLINRFVPLALTVLTPITANIFLLHIFVDPSLLILAVIMVILQGYLLYHFRDKFKGLLEIR</sequence>